<dbReference type="EMBL" id="JBAWSY010000032">
    <property type="protein sequence ID" value="MEI4771899.1"/>
    <property type="molecule type" value="Genomic_DNA"/>
</dbReference>
<evidence type="ECO:0000259" key="5">
    <source>
        <dbReference type="SMART" id="SM00062"/>
    </source>
</evidence>
<keyword evidence="3" id="KW-0449">Lipoprotein</keyword>
<keyword evidence="7" id="KW-1185">Reference proteome</keyword>
<feature type="domain" description="Solute-binding protein family 3/N-terminal" evidence="5">
    <location>
        <begin position="41"/>
        <end position="274"/>
    </location>
</feature>
<dbReference type="RefSeq" id="WP_336499446.1">
    <property type="nucleotide sequence ID" value="NZ_JBAWSY010000032.1"/>
</dbReference>
<evidence type="ECO:0000256" key="3">
    <source>
        <dbReference type="ARBA" id="ARBA00023288"/>
    </source>
</evidence>
<dbReference type="Proteomes" id="UP001364890">
    <property type="component" value="Unassembled WGS sequence"/>
</dbReference>
<dbReference type="InterPro" id="IPR001638">
    <property type="entry name" value="Solute-binding_3/MltF_N"/>
</dbReference>
<organism evidence="6 7">
    <name type="scientific">Psychrobacillus mangrovi</name>
    <dbReference type="NCBI Taxonomy" id="3117745"/>
    <lineage>
        <taxon>Bacteria</taxon>
        <taxon>Bacillati</taxon>
        <taxon>Bacillota</taxon>
        <taxon>Bacilli</taxon>
        <taxon>Bacillales</taxon>
        <taxon>Bacillaceae</taxon>
        <taxon>Psychrobacillus</taxon>
    </lineage>
</organism>
<gene>
    <name evidence="6" type="ORF">WAX74_20060</name>
</gene>
<feature type="signal peptide" evidence="4">
    <location>
        <begin position="1"/>
        <end position="25"/>
    </location>
</feature>
<accession>A0ABU8FA62</accession>
<evidence type="ECO:0000256" key="1">
    <source>
        <dbReference type="ARBA" id="ARBA00022729"/>
    </source>
</evidence>
<evidence type="ECO:0000313" key="7">
    <source>
        <dbReference type="Proteomes" id="UP001364890"/>
    </source>
</evidence>
<name>A0ABU8FA62_9BACI</name>
<dbReference type="PROSITE" id="PS51257">
    <property type="entry name" value="PROKAR_LIPOPROTEIN"/>
    <property type="match status" value="1"/>
</dbReference>
<protein>
    <submittedName>
        <fullName evidence="6">Transporter substrate-binding domain-containing protein</fullName>
    </submittedName>
</protein>
<evidence type="ECO:0000313" key="6">
    <source>
        <dbReference type="EMBL" id="MEI4771899.1"/>
    </source>
</evidence>
<sequence length="279" mass="30818">MLKKRNLLFPISVLLLILTGCNGSGGENTSSGGTEDSSGRAITVAVPPSAKPLSYTDENGELTGYEVEILKLVDEKLEDYTFDIVGVADSAAEIGLDTGKYDMIAQGLFKSEAREEKYLIPEESNGASLMRVYSNKNNEEIDSFDDLVGKKINPPSPSGGVFNLLTEYNKENPDNPIEFETSDHGFTVADRLKEVESGKYDALVLPSNLGQQEIIKAQNLEITVSEPLKVFPTYFLIHNTEENKAFTEDVSNTLKELKDEGKLSELSLKYYGEDVFQYE</sequence>
<evidence type="ECO:0000256" key="2">
    <source>
        <dbReference type="ARBA" id="ARBA00023139"/>
    </source>
</evidence>
<proteinExistence type="predicted"/>
<keyword evidence="2" id="KW-0564">Palmitate</keyword>
<evidence type="ECO:0000256" key="4">
    <source>
        <dbReference type="SAM" id="SignalP"/>
    </source>
</evidence>
<dbReference type="PANTHER" id="PTHR35936">
    <property type="entry name" value="MEMBRANE-BOUND LYTIC MUREIN TRANSGLYCOSYLASE F"/>
    <property type="match status" value="1"/>
</dbReference>
<dbReference type="Pfam" id="PF00497">
    <property type="entry name" value="SBP_bac_3"/>
    <property type="match status" value="1"/>
</dbReference>
<feature type="chain" id="PRO_5047417193" evidence="4">
    <location>
        <begin position="26"/>
        <end position="279"/>
    </location>
</feature>
<dbReference type="SMART" id="SM00062">
    <property type="entry name" value="PBPb"/>
    <property type="match status" value="1"/>
</dbReference>
<dbReference type="SUPFAM" id="SSF53850">
    <property type="entry name" value="Periplasmic binding protein-like II"/>
    <property type="match status" value="1"/>
</dbReference>
<keyword evidence="1 4" id="KW-0732">Signal</keyword>
<dbReference type="PANTHER" id="PTHR35936:SF19">
    <property type="entry name" value="AMINO-ACID-BINDING PROTEIN YXEM-RELATED"/>
    <property type="match status" value="1"/>
</dbReference>
<comment type="caution">
    <text evidence="6">The sequence shown here is derived from an EMBL/GenBank/DDBJ whole genome shotgun (WGS) entry which is preliminary data.</text>
</comment>
<reference evidence="6 7" key="1">
    <citation type="submission" date="2024-01" db="EMBL/GenBank/DDBJ databases">
        <title>Seven novel Bacillus-like species.</title>
        <authorList>
            <person name="Liu G."/>
        </authorList>
    </citation>
    <scope>NUCLEOTIDE SEQUENCE [LARGE SCALE GENOMIC DNA]</scope>
    <source>
        <strain evidence="6 7">FJAT-51614</strain>
    </source>
</reference>
<dbReference type="Gene3D" id="3.40.190.10">
    <property type="entry name" value="Periplasmic binding protein-like II"/>
    <property type="match status" value="2"/>
</dbReference>